<proteinExistence type="predicted"/>
<sequence>MAGKALFFIPTAKTPIPAVWDWIDRTDYVDKLIIRNMQKDTADEIAMQFFFLQDEYDYFIITTDDVMGHPAQVQALLDAEEDNGFPILSGWCNHLDNWASLSLDPVNPRILEKAFNEPFPGLSLEDYNFALRSDIAEGAFGFPFFNAWFTGIPLTLIQKKTLKMVPFREWRREKDKFCITEQAKAEGRGVMQDVQWAIDCAEKGISITTDVRIFLLHLFDTSRSTLRVGRFTPQISFIPSKDMERYPQELGEIETILKELSDSAWTERKLTRKIYI</sequence>
<dbReference type="AlphaFoldDB" id="A0A6M3MGU9"/>
<gene>
    <name evidence="1" type="ORF">MM171B00229_0005</name>
</gene>
<reference evidence="1" key="1">
    <citation type="submission" date="2020-03" db="EMBL/GenBank/DDBJ databases">
        <title>The deep terrestrial virosphere.</title>
        <authorList>
            <person name="Holmfeldt K."/>
            <person name="Nilsson E."/>
            <person name="Simone D."/>
            <person name="Lopez-Fernandez M."/>
            <person name="Wu X."/>
            <person name="de Brujin I."/>
            <person name="Lundin D."/>
            <person name="Andersson A."/>
            <person name="Bertilsson S."/>
            <person name="Dopson M."/>
        </authorList>
    </citation>
    <scope>NUCLEOTIDE SEQUENCE</scope>
    <source>
        <strain evidence="1">MM171B00229</strain>
    </source>
</reference>
<organism evidence="1">
    <name type="scientific">viral metagenome</name>
    <dbReference type="NCBI Taxonomy" id="1070528"/>
    <lineage>
        <taxon>unclassified sequences</taxon>
        <taxon>metagenomes</taxon>
        <taxon>organismal metagenomes</taxon>
    </lineage>
</organism>
<dbReference type="EMBL" id="MT143886">
    <property type="protein sequence ID" value="QJB04589.1"/>
    <property type="molecule type" value="Genomic_DNA"/>
</dbReference>
<name>A0A6M3MGU9_9ZZZZ</name>
<evidence type="ECO:0000313" key="1">
    <source>
        <dbReference type="EMBL" id="QJB04589.1"/>
    </source>
</evidence>
<protein>
    <recommendedName>
        <fullName evidence="2">Glycosyltransferase</fullName>
    </recommendedName>
</protein>
<evidence type="ECO:0008006" key="2">
    <source>
        <dbReference type="Google" id="ProtNLM"/>
    </source>
</evidence>
<accession>A0A6M3MGU9</accession>